<dbReference type="Gene3D" id="1.10.260.40">
    <property type="entry name" value="lambda repressor-like DNA-binding domains"/>
    <property type="match status" value="1"/>
</dbReference>
<dbReference type="InterPro" id="IPR025194">
    <property type="entry name" value="RodZ-like_C"/>
</dbReference>
<dbReference type="GO" id="GO:0003677">
    <property type="term" value="F:DNA binding"/>
    <property type="evidence" value="ECO:0007669"/>
    <property type="project" value="InterPro"/>
</dbReference>
<dbReference type="InterPro" id="IPR050400">
    <property type="entry name" value="Bact_Cytoskel_RodZ"/>
</dbReference>
<dbReference type="OrthoDB" id="422634at2"/>
<reference evidence="3" key="1">
    <citation type="submission" date="2012-04" db="EMBL/GenBank/DDBJ databases">
        <authorList>
            <person name="Borisov I.G."/>
            <person name="Ivanikova N.V."/>
            <person name="Pinevich A.V."/>
        </authorList>
    </citation>
    <scope>NUCLEOTIDE SEQUENCE</scope>
    <source>
        <strain evidence="3">CALU 1027</strain>
    </source>
</reference>
<dbReference type="CDD" id="cd00093">
    <property type="entry name" value="HTH_XRE"/>
    <property type="match status" value="1"/>
</dbReference>
<evidence type="ECO:0000256" key="1">
    <source>
        <dbReference type="SAM" id="Phobius"/>
    </source>
</evidence>
<organism evidence="3 4">
    <name type="scientific">Prochlorothrix hollandica PCC 9006 = CALU 1027</name>
    <dbReference type="NCBI Taxonomy" id="317619"/>
    <lineage>
        <taxon>Bacteria</taxon>
        <taxon>Bacillati</taxon>
        <taxon>Cyanobacteriota</taxon>
        <taxon>Cyanophyceae</taxon>
        <taxon>Prochlorotrichales</taxon>
        <taxon>Prochlorotrichaceae</taxon>
        <taxon>Prochlorothrix</taxon>
    </lineage>
</organism>
<dbReference type="PANTHER" id="PTHR34475">
    <property type="match status" value="1"/>
</dbReference>
<dbReference type="STRING" id="317619.GCA_000332315_00316"/>
<evidence type="ECO:0000313" key="4">
    <source>
        <dbReference type="Proteomes" id="UP000034681"/>
    </source>
</evidence>
<gene>
    <name evidence="3" type="ORF">PROH_07865</name>
</gene>
<dbReference type="Pfam" id="PF13413">
    <property type="entry name" value="HTH_25"/>
    <property type="match status" value="1"/>
</dbReference>
<feature type="domain" description="Cytoskeleton protein RodZ-like C-terminal" evidence="2">
    <location>
        <begin position="226"/>
        <end position="288"/>
    </location>
</feature>
<evidence type="ECO:0000259" key="2">
    <source>
        <dbReference type="Pfam" id="PF13464"/>
    </source>
</evidence>
<name>A0A0M2PYL4_PROHO</name>
<dbReference type="Proteomes" id="UP000034681">
    <property type="component" value="Unassembled WGS sequence"/>
</dbReference>
<dbReference type="SUPFAM" id="SSF47413">
    <property type="entry name" value="lambda repressor-like DNA-binding domains"/>
    <property type="match status" value="1"/>
</dbReference>
<feature type="transmembrane region" description="Helical" evidence="1">
    <location>
        <begin position="117"/>
        <end position="136"/>
    </location>
</feature>
<dbReference type="RefSeq" id="WP_044076178.1">
    <property type="nucleotide sequence ID" value="NZ_KB235933.1"/>
</dbReference>
<keyword evidence="4" id="KW-1185">Reference proteome</keyword>
<accession>A0A0M2PYL4</accession>
<evidence type="ECO:0000313" key="3">
    <source>
        <dbReference type="EMBL" id="KKI99773.1"/>
    </source>
</evidence>
<dbReference type="AlphaFoldDB" id="A0A0M2PYL4"/>
<dbReference type="InterPro" id="IPR001387">
    <property type="entry name" value="Cro/C1-type_HTH"/>
</dbReference>
<keyword evidence="1" id="KW-1133">Transmembrane helix</keyword>
<dbReference type="Pfam" id="PF13464">
    <property type="entry name" value="RodZ_C"/>
    <property type="match status" value="1"/>
</dbReference>
<protein>
    <recommendedName>
        <fullName evidence="2">Cytoskeleton protein RodZ-like C-terminal domain-containing protein</fullName>
    </recommendedName>
</protein>
<keyword evidence="1" id="KW-0812">Transmembrane</keyword>
<dbReference type="PANTHER" id="PTHR34475:SF1">
    <property type="entry name" value="CYTOSKELETON PROTEIN RODZ"/>
    <property type="match status" value="1"/>
</dbReference>
<comment type="caution">
    <text evidence="3">The sequence shown here is derived from an EMBL/GenBank/DDBJ whole genome shotgun (WGS) entry which is preliminary data.</text>
</comment>
<proteinExistence type="predicted"/>
<dbReference type="EMBL" id="AJTX02000004">
    <property type="protein sequence ID" value="KKI99773.1"/>
    <property type="molecule type" value="Genomic_DNA"/>
</dbReference>
<dbReference type="InterPro" id="IPR010982">
    <property type="entry name" value="Lambda_DNA-bd_dom_sf"/>
</dbReference>
<sequence>MRKRQKPSAVQLDQIQAEQIQAIGAYLRQHREHLRMSLDQVASLTKIQRRLLQAIENGHLATLPEPVYIQALIHRFGDALDLKGSELADQFPLELTPHRSGRLQFNWSVGQLRPMHLYLFYIFVIFSAVNGLSVMMSRSLTQLQPSPASLLLLNPEVSPLQSSSSVPTVGIAGAIPEELVALVRQAFPLHAHDSPNASAWVSHSTQLVAQLPEPSLQSTTPVSVKLTLETQSWLRVMVDGKTTFEGMMLAGSQRSWQAQEEITVRAGNAGAVLVTFNDGPSQPMGDVGAVEEKTYTPDAVTGPTLALLPESRGE</sequence>
<keyword evidence="1" id="KW-0472">Membrane</keyword>
<dbReference type="eggNOG" id="COG1426">
    <property type="taxonomic scope" value="Bacteria"/>
</dbReference>